<name>A0ABM8RCJ6_9BURK</name>
<keyword evidence="1" id="KW-1133">Transmembrane helix</keyword>
<evidence type="ECO:0000256" key="1">
    <source>
        <dbReference type="SAM" id="Phobius"/>
    </source>
</evidence>
<evidence type="ECO:0000313" key="3">
    <source>
        <dbReference type="Proteomes" id="UP000672526"/>
    </source>
</evidence>
<protein>
    <submittedName>
        <fullName evidence="2">Uncharacterized protein</fullName>
    </submittedName>
</protein>
<dbReference type="EMBL" id="CAJNBK010000006">
    <property type="protein sequence ID" value="CAE6745589.1"/>
    <property type="molecule type" value="Genomic_DNA"/>
</dbReference>
<accession>A0ABM8RCJ6</accession>
<evidence type="ECO:0000313" key="2">
    <source>
        <dbReference type="EMBL" id="CAE6745589.1"/>
    </source>
</evidence>
<dbReference type="SUPFAM" id="SSF103473">
    <property type="entry name" value="MFS general substrate transporter"/>
    <property type="match status" value="1"/>
</dbReference>
<sequence>MSFAFQPHAIGTSPRPGKHVFLALNRTFLTDDLRKQLQLRAAKTLAGACRRADRAVVLEQQPVAPVFVQLGARSAYFSALAVFALGTVVCATAPSMPWMLTGRTCRTCRKEK</sequence>
<dbReference type="Proteomes" id="UP000672526">
    <property type="component" value="Unassembled WGS sequence"/>
</dbReference>
<proteinExistence type="predicted"/>
<keyword evidence="3" id="KW-1185">Reference proteome</keyword>
<feature type="transmembrane region" description="Helical" evidence="1">
    <location>
        <begin position="75"/>
        <end position="100"/>
    </location>
</feature>
<comment type="caution">
    <text evidence="2">The sequence shown here is derived from an EMBL/GenBank/DDBJ whole genome shotgun (WGS) entry which is preliminary data.</text>
</comment>
<dbReference type="InterPro" id="IPR036259">
    <property type="entry name" value="MFS_trans_sf"/>
</dbReference>
<gene>
    <name evidence="2" type="ORF">R69888_02716</name>
</gene>
<reference evidence="2 3" key="1">
    <citation type="submission" date="2021-02" db="EMBL/GenBank/DDBJ databases">
        <authorList>
            <person name="Vanwijnsberghe S."/>
        </authorList>
    </citation>
    <scope>NUCLEOTIDE SEQUENCE [LARGE SCALE GENOMIC DNA]</scope>
    <source>
        <strain evidence="2 3">LMG 31837</strain>
    </source>
</reference>
<organism evidence="2 3">
    <name type="scientific">Paraburkholderia haematera</name>
    <dbReference type="NCBI Taxonomy" id="2793077"/>
    <lineage>
        <taxon>Bacteria</taxon>
        <taxon>Pseudomonadati</taxon>
        <taxon>Pseudomonadota</taxon>
        <taxon>Betaproteobacteria</taxon>
        <taxon>Burkholderiales</taxon>
        <taxon>Burkholderiaceae</taxon>
        <taxon>Paraburkholderia</taxon>
    </lineage>
</organism>
<dbReference type="Gene3D" id="1.20.1720.10">
    <property type="entry name" value="Multidrug resistance protein D"/>
    <property type="match status" value="1"/>
</dbReference>
<keyword evidence="1" id="KW-0472">Membrane</keyword>
<keyword evidence="1" id="KW-0812">Transmembrane</keyword>